<dbReference type="EMBL" id="VFPP01000001">
    <property type="protein sequence ID" value="TQM80010.1"/>
    <property type="molecule type" value="Genomic_DNA"/>
</dbReference>
<name>A0A543JAZ6_9PSEU</name>
<dbReference type="InterPro" id="IPR004323">
    <property type="entry name" value="Ion_tolerance_CutA"/>
</dbReference>
<dbReference type="GO" id="GO:0010038">
    <property type="term" value="P:response to metal ion"/>
    <property type="evidence" value="ECO:0007669"/>
    <property type="project" value="InterPro"/>
</dbReference>
<evidence type="ECO:0000256" key="1">
    <source>
        <dbReference type="ARBA" id="ARBA00010169"/>
    </source>
</evidence>
<reference evidence="2 3" key="1">
    <citation type="submission" date="2019-06" db="EMBL/GenBank/DDBJ databases">
        <title>Sequencing the genomes of 1000 actinobacteria strains.</title>
        <authorList>
            <person name="Klenk H.-P."/>
        </authorList>
    </citation>
    <scope>NUCLEOTIDE SEQUENCE [LARGE SCALE GENOMIC DNA]</scope>
    <source>
        <strain evidence="2 3">DSM 45456</strain>
    </source>
</reference>
<dbReference type="RefSeq" id="WP_141977714.1">
    <property type="nucleotide sequence ID" value="NZ_VFPP01000001.1"/>
</dbReference>
<protein>
    <submittedName>
        <fullName evidence="2">Periplasmic divalent cation tolerance protein</fullName>
    </submittedName>
</protein>
<dbReference type="InterPro" id="IPR015867">
    <property type="entry name" value="N-reg_PII/ATP_PRibTrfase_C"/>
</dbReference>
<dbReference type="SUPFAM" id="SSF54913">
    <property type="entry name" value="GlnB-like"/>
    <property type="match status" value="1"/>
</dbReference>
<proteinExistence type="inferred from homology"/>
<sequence length="109" mass="12030">MTTDVCEVVITAADADWLARFIRSLVVDRLAAAGHTFSPISSAYWWADDVQAHAEARATLHTRVELVPAIVERANLEHPYELPCVVAVPLIAGNPAYFDWIRTETTPQG</sequence>
<evidence type="ECO:0000313" key="3">
    <source>
        <dbReference type="Proteomes" id="UP000316628"/>
    </source>
</evidence>
<dbReference type="AlphaFoldDB" id="A0A543JAZ6"/>
<comment type="caution">
    <text evidence="2">The sequence shown here is derived from an EMBL/GenBank/DDBJ whole genome shotgun (WGS) entry which is preliminary data.</text>
</comment>
<dbReference type="Pfam" id="PF03091">
    <property type="entry name" value="CutA1"/>
    <property type="match status" value="1"/>
</dbReference>
<keyword evidence="3" id="KW-1185">Reference proteome</keyword>
<dbReference type="OrthoDB" id="37622at2"/>
<evidence type="ECO:0000313" key="2">
    <source>
        <dbReference type="EMBL" id="TQM80010.1"/>
    </source>
</evidence>
<organism evidence="2 3">
    <name type="scientific">Saccharothrix saharensis</name>
    <dbReference type="NCBI Taxonomy" id="571190"/>
    <lineage>
        <taxon>Bacteria</taxon>
        <taxon>Bacillati</taxon>
        <taxon>Actinomycetota</taxon>
        <taxon>Actinomycetes</taxon>
        <taxon>Pseudonocardiales</taxon>
        <taxon>Pseudonocardiaceae</taxon>
        <taxon>Saccharothrix</taxon>
    </lineage>
</organism>
<dbReference type="GO" id="GO:0005507">
    <property type="term" value="F:copper ion binding"/>
    <property type="evidence" value="ECO:0007669"/>
    <property type="project" value="TreeGrafter"/>
</dbReference>
<accession>A0A543JAZ6</accession>
<dbReference type="PANTHER" id="PTHR23419">
    <property type="entry name" value="DIVALENT CATION TOLERANCE CUTA-RELATED"/>
    <property type="match status" value="1"/>
</dbReference>
<dbReference type="PANTHER" id="PTHR23419:SF8">
    <property type="entry name" value="FI09726P"/>
    <property type="match status" value="1"/>
</dbReference>
<dbReference type="InterPro" id="IPR011322">
    <property type="entry name" value="N-reg_PII-like_a/b"/>
</dbReference>
<dbReference type="Gene3D" id="3.30.70.120">
    <property type="match status" value="1"/>
</dbReference>
<gene>
    <name evidence="2" type="ORF">FHX81_2332</name>
</gene>
<dbReference type="Proteomes" id="UP000316628">
    <property type="component" value="Unassembled WGS sequence"/>
</dbReference>
<comment type="similarity">
    <text evidence="1">Belongs to the CutA family.</text>
</comment>